<dbReference type="InterPro" id="IPR008271">
    <property type="entry name" value="Ser/Thr_kinase_AS"/>
</dbReference>
<dbReference type="Gene3D" id="1.10.510.10">
    <property type="entry name" value="Transferase(Phosphotransferase) domain 1"/>
    <property type="match status" value="1"/>
</dbReference>
<dbReference type="EMBL" id="JAPDMQ010000350">
    <property type="protein sequence ID" value="KAK0526527.1"/>
    <property type="molecule type" value="Genomic_DNA"/>
</dbReference>
<keyword evidence="9" id="KW-0648">Protein biosynthesis</keyword>
<evidence type="ECO:0000256" key="1">
    <source>
        <dbReference type="ARBA" id="ARBA00022679"/>
    </source>
</evidence>
<dbReference type="EC" id="2.7.11.1" evidence="9"/>
<dbReference type="AlphaFoldDB" id="A0AAN6JIW0"/>
<comment type="similarity">
    <text evidence="5">Belongs to the protein kinase superfamily. Ser/Thr protein kinase family. GCN2 subfamily.</text>
</comment>
<dbReference type="PANTHER" id="PTHR11042:SF136">
    <property type="entry name" value="EIF-2-ALPHA KINASE GCN2"/>
    <property type="match status" value="1"/>
</dbReference>
<feature type="region of interest" description="Disordered" evidence="7">
    <location>
        <begin position="37"/>
        <end position="69"/>
    </location>
</feature>
<evidence type="ECO:0000256" key="3">
    <source>
        <dbReference type="ARBA" id="ARBA00022777"/>
    </source>
</evidence>
<keyword evidence="1 9" id="KW-0808">Transferase</keyword>
<dbReference type="PROSITE" id="PS00108">
    <property type="entry name" value="PROTEIN_KINASE_ST"/>
    <property type="match status" value="1"/>
</dbReference>
<reference evidence="9" key="1">
    <citation type="journal article" date="2023" name="PhytoFront">
        <title>Draft Genome Resources of Seven Strains of Tilletia horrida, Causal Agent of Kernel Smut of Rice.</title>
        <authorList>
            <person name="Khanal S."/>
            <person name="Antony Babu S."/>
            <person name="Zhou X.G."/>
        </authorList>
    </citation>
    <scope>NUCLEOTIDE SEQUENCE</scope>
    <source>
        <strain evidence="9">TX3</strain>
    </source>
</reference>
<feature type="compositionally biased region" description="Acidic residues" evidence="7">
    <location>
        <begin position="239"/>
        <end position="260"/>
    </location>
</feature>
<keyword evidence="10" id="KW-1185">Reference proteome</keyword>
<feature type="region of interest" description="Disordered" evidence="7">
    <location>
        <begin position="228"/>
        <end position="293"/>
    </location>
</feature>
<dbReference type="GO" id="GO:0007165">
    <property type="term" value="P:signal transduction"/>
    <property type="evidence" value="ECO:0007669"/>
    <property type="project" value="UniProtKB-ARBA"/>
</dbReference>
<accession>A0AAN6JIW0</accession>
<dbReference type="GO" id="GO:1990625">
    <property type="term" value="P:negative regulation of cytoplasmic translational initiation in response to stress"/>
    <property type="evidence" value="ECO:0007669"/>
    <property type="project" value="TreeGrafter"/>
</dbReference>
<organism evidence="9 10">
    <name type="scientific">Tilletia horrida</name>
    <dbReference type="NCBI Taxonomy" id="155126"/>
    <lineage>
        <taxon>Eukaryota</taxon>
        <taxon>Fungi</taxon>
        <taxon>Dikarya</taxon>
        <taxon>Basidiomycota</taxon>
        <taxon>Ustilaginomycotina</taxon>
        <taxon>Exobasidiomycetes</taxon>
        <taxon>Tilletiales</taxon>
        <taxon>Tilletiaceae</taxon>
        <taxon>Tilletia</taxon>
    </lineage>
</organism>
<keyword evidence="3 9" id="KW-0418">Kinase</keyword>
<feature type="region of interest" description="Disordered" evidence="7">
    <location>
        <begin position="988"/>
        <end position="1014"/>
    </location>
</feature>
<dbReference type="PANTHER" id="PTHR11042">
    <property type="entry name" value="EUKARYOTIC TRANSLATION INITIATION FACTOR 2-ALPHA KINASE EIF2-ALPHA KINASE -RELATED"/>
    <property type="match status" value="1"/>
</dbReference>
<feature type="region of interest" description="Disordered" evidence="7">
    <location>
        <begin position="185"/>
        <end position="206"/>
    </location>
</feature>
<dbReference type="Pfam" id="PF12745">
    <property type="entry name" value="HGTP_anticodon2"/>
    <property type="match status" value="1"/>
</dbReference>
<protein>
    <submittedName>
        <fullName evidence="9">Eukaryotic translation initiation factor 2-alpha kinase</fullName>
        <ecNumber evidence="9">2.7.11.1</ecNumber>
    </submittedName>
</protein>
<dbReference type="PROSITE" id="PS50011">
    <property type="entry name" value="PROTEIN_KINASE_DOM"/>
    <property type="match status" value="1"/>
</dbReference>
<dbReference type="GO" id="GO:0005634">
    <property type="term" value="C:nucleus"/>
    <property type="evidence" value="ECO:0007669"/>
    <property type="project" value="TreeGrafter"/>
</dbReference>
<sequence>MARELLAYMLDRSPRRRPSAESVTTRLNELVAREKELDTVDGSSGNQRFSKLAVPQPLQRNRSSSDARQVTHIQAPIPLARPGSFWQLGQTAQQEPTNYSRYRADFEEVKFLGKGAFGSVVKARNRLDGNFYAIKRIKLSSSPENDERTLREITALSRLSHAHIVRYVTCWIEAEVVQTPSTEATFSEVTNSQPTQQSKSLHDGNSDLNFGFNDDDFMSRGHDAFSASYPDIQFRRDSESEDDSTSDSEDDSDSDSDSESDSGSSTASEQTDARGGGAHLRSVSAAESQLPASAAPTRWLHIQMELVDSGTLKDAIDQGLSVENSWRYFRQLLEALAHINSLGIVHRDIKPANIMVTPSGDVKLGDFGLATTNHQQFDQNEAGTADMMDSTDMTSDIVGTNLYIAPEILRGTGKRRGDKVDMYSLGIVFFEMLASQRVYTTGMERVAVLKELRLEHIKFPGAWPSEEFAVQTTILRSLLNHNEDQRPTPVGLLKSELLPPKLEDDYIEECLRLMSNPTSAYHHRLLDALFTEVSNDEVREFTFDVGAEGEAHQPYLNVIVERLQMLFKRHGAVPLRTPLLMPPNDMYGTERKPVQLLDKTGKLRFKRYEIGHVFRENVIAGSQPRSLLEIDFDIISPEKTRLAEAEVLLLLEEIIDDVPGLSTEDWVIHLNHGEVLDILLDRVPDKHRPALLAAVAGLGSKRTNASARSKLAQLPLARSVLDEIEAASMPGELKTVQQRLERLIAVDHRPKLALAFQQLEEVIRLARQFGVQRPLLMAPMMVQGSSFYRGEAIGGRYDWLIRHFANPAAGSVPPHGVGVQISAGQIAASLSRYQDRNVSKFVARAVEEERSFGQWTPRRADVYVASGEQMADARIEVVRMLWAHGINADLAYDHVSSESAEAIASTCRSEGILFLVYMPHPNKLKVKNILRRTEQEVARHELCSWLATEIARQRAVDVIHGGHSHSGSTLPTLAGSGAADLSVTSFAGPGIPTSNPTAPNATPAPSMGGVSAHITPGAGQGFDFTIVLPDREKRGGQNRDNKDRERRLKGSSKQAVQDKAAREAARIGEELLYGNAAVFVVDVSWPTLQRLGSACLQSEDRTFTEMMAGVPEDKDYLRKIRRAVGEMAAAPGRTGQVRLLFSSRVDRGVILT</sequence>
<dbReference type="InterPro" id="IPR024435">
    <property type="entry name" value="HisRS-related_dom"/>
</dbReference>
<dbReference type="SUPFAM" id="SSF52954">
    <property type="entry name" value="Class II aaRS ABD-related"/>
    <property type="match status" value="1"/>
</dbReference>
<name>A0AAN6JIW0_9BASI</name>
<dbReference type="Gene3D" id="3.40.50.800">
    <property type="entry name" value="Anticodon-binding domain"/>
    <property type="match status" value="1"/>
</dbReference>
<keyword evidence="4 6" id="KW-0067">ATP-binding</keyword>
<evidence type="ECO:0000256" key="4">
    <source>
        <dbReference type="ARBA" id="ARBA00022840"/>
    </source>
</evidence>
<dbReference type="SMART" id="SM00220">
    <property type="entry name" value="S_TKc"/>
    <property type="match status" value="1"/>
</dbReference>
<feature type="compositionally biased region" description="Polar residues" evidence="7">
    <location>
        <begin position="58"/>
        <end position="69"/>
    </location>
</feature>
<dbReference type="CDD" id="cd14046">
    <property type="entry name" value="STKc_EIF2AK4_GCN2_rpt2"/>
    <property type="match status" value="1"/>
</dbReference>
<dbReference type="PROSITE" id="PS00107">
    <property type="entry name" value="PROTEIN_KINASE_ATP"/>
    <property type="match status" value="1"/>
</dbReference>
<evidence type="ECO:0000256" key="6">
    <source>
        <dbReference type="PROSITE-ProRule" id="PRU10141"/>
    </source>
</evidence>
<dbReference type="InterPro" id="IPR036621">
    <property type="entry name" value="Anticodon-bd_dom_sf"/>
</dbReference>
<proteinExistence type="inferred from homology"/>
<evidence type="ECO:0000313" key="10">
    <source>
        <dbReference type="Proteomes" id="UP001176521"/>
    </source>
</evidence>
<feature type="compositionally biased region" description="Low complexity" evidence="7">
    <location>
        <begin position="992"/>
        <end position="1006"/>
    </location>
</feature>
<dbReference type="Pfam" id="PF00069">
    <property type="entry name" value="Pkinase"/>
    <property type="match status" value="2"/>
</dbReference>
<evidence type="ECO:0000256" key="2">
    <source>
        <dbReference type="ARBA" id="ARBA00022741"/>
    </source>
</evidence>
<dbReference type="InterPro" id="IPR050339">
    <property type="entry name" value="CC_SR_Kinase"/>
</dbReference>
<dbReference type="Gene3D" id="3.30.930.10">
    <property type="entry name" value="Bira Bifunctional Protein, Domain 2"/>
    <property type="match status" value="1"/>
</dbReference>
<feature type="domain" description="Protein kinase" evidence="8">
    <location>
        <begin position="106"/>
        <end position="498"/>
    </location>
</feature>
<feature type="binding site" evidence="6">
    <location>
        <position position="135"/>
    </location>
    <ligand>
        <name>ATP</name>
        <dbReference type="ChEBI" id="CHEBI:30616"/>
    </ligand>
</feature>
<dbReference type="GO" id="GO:0005524">
    <property type="term" value="F:ATP binding"/>
    <property type="evidence" value="ECO:0007669"/>
    <property type="project" value="UniProtKB-UniRule"/>
</dbReference>
<dbReference type="InterPro" id="IPR017441">
    <property type="entry name" value="Protein_kinase_ATP_BS"/>
</dbReference>
<feature type="region of interest" description="Disordered" evidence="7">
    <location>
        <begin position="1027"/>
        <end position="1057"/>
    </location>
</feature>
<dbReference type="InterPro" id="IPR045864">
    <property type="entry name" value="aa-tRNA-synth_II/BPL/LPL"/>
</dbReference>
<evidence type="ECO:0000313" key="9">
    <source>
        <dbReference type="EMBL" id="KAK0526527.1"/>
    </source>
</evidence>
<gene>
    <name evidence="9" type="primary">GCN2_2</name>
    <name evidence="9" type="ORF">OC842_005159</name>
</gene>
<evidence type="ECO:0000256" key="7">
    <source>
        <dbReference type="SAM" id="MobiDB-lite"/>
    </source>
</evidence>
<evidence type="ECO:0000256" key="5">
    <source>
        <dbReference type="ARBA" id="ARBA00037982"/>
    </source>
</evidence>
<feature type="compositionally biased region" description="Basic and acidic residues" evidence="7">
    <location>
        <begin position="1029"/>
        <end position="1048"/>
    </location>
</feature>
<dbReference type="SUPFAM" id="SSF56112">
    <property type="entry name" value="Protein kinase-like (PK-like)"/>
    <property type="match status" value="1"/>
</dbReference>
<dbReference type="SUPFAM" id="SSF55681">
    <property type="entry name" value="Class II aaRS and biotin synthetases"/>
    <property type="match status" value="1"/>
</dbReference>
<feature type="compositionally biased region" description="Polar residues" evidence="7">
    <location>
        <begin position="185"/>
        <end position="199"/>
    </location>
</feature>
<dbReference type="GO" id="GO:0004694">
    <property type="term" value="F:eukaryotic translation initiation factor 2alpha kinase activity"/>
    <property type="evidence" value="ECO:0007669"/>
    <property type="project" value="TreeGrafter"/>
</dbReference>
<comment type="caution">
    <text evidence="9">The sequence shown here is derived from an EMBL/GenBank/DDBJ whole genome shotgun (WGS) entry which is preliminary data.</text>
</comment>
<keyword evidence="2 6" id="KW-0547">Nucleotide-binding</keyword>
<keyword evidence="9" id="KW-0396">Initiation factor</keyword>
<dbReference type="Proteomes" id="UP001176521">
    <property type="component" value="Unassembled WGS sequence"/>
</dbReference>
<evidence type="ECO:0000259" key="8">
    <source>
        <dbReference type="PROSITE" id="PS50011"/>
    </source>
</evidence>
<dbReference type="Gene3D" id="3.30.200.20">
    <property type="entry name" value="Phosphorylase Kinase, domain 1"/>
    <property type="match status" value="1"/>
</dbReference>
<dbReference type="InterPro" id="IPR000719">
    <property type="entry name" value="Prot_kinase_dom"/>
</dbReference>
<dbReference type="GO" id="GO:0003743">
    <property type="term" value="F:translation initiation factor activity"/>
    <property type="evidence" value="ECO:0007669"/>
    <property type="project" value="UniProtKB-KW"/>
</dbReference>
<dbReference type="InterPro" id="IPR011009">
    <property type="entry name" value="Kinase-like_dom_sf"/>
</dbReference>
<dbReference type="GO" id="GO:0005829">
    <property type="term" value="C:cytosol"/>
    <property type="evidence" value="ECO:0007669"/>
    <property type="project" value="TreeGrafter"/>
</dbReference>